<dbReference type="InterPro" id="IPR039034">
    <property type="entry name" value="INPP4"/>
</dbReference>
<dbReference type="GO" id="GO:0016316">
    <property type="term" value="F:phosphatidylinositol-3,4-bisphosphate 4-phosphatase activity"/>
    <property type="evidence" value="ECO:0007669"/>
    <property type="project" value="InterPro"/>
</dbReference>
<evidence type="ECO:0000313" key="4">
    <source>
        <dbReference type="EMBL" id="GMH49122.1"/>
    </source>
</evidence>
<keyword evidence="5" id="KW-1185">Reference proteome</keyword>
<dbReference type="AlphaFoldDB" id="A0A9W6Z6Q2"/>
<name>A0A9W6Z6Q2_9STRA</name>
<evidence type="ECO:0000313" key="5">
    <source>
        <dbReference type="Proteomes" id="UP001165160"/>
    </source>
</evidence>
<gene>
    <name evidence="4" type="ORF">TrVE_jg11113</name>
</gene>
<feature type="region of interest" description="Disordered" evidence="3">
    <location>
        <begin position="237"/>
        <end position="256"/>
    </location>
</feature>
<evidence type="ECO:0000256" key="1">
    <source>
        <dbReference type="ARBA" id="ARBA00022801"/>
    </source>
</evidence>
<keyword evidence="1" id="KW-0378">Hydrolase</keyword>
<reference evidence="5" key="1">
    <citation type="journal article" date="2023" name="Commun. Biol.">
        <title>Genome analysis of Parmales, the sister group of diatoms, reveals the evolutionary specialization of diatoms from phago-mixotrophs to photoautotrophs.</title>
        <authorList>
            <person name="Ban H."/>
            <person name="Sato S."/>
            <person name="Yoshikawa S."/>
            <person name="Yamada K."/>
            <person name="Nakamura Y."/>
            <person name="Ichinomiya M."/>
            <person name="Sato N."/>
            <person name="Blanc-Mathieu R."/>
            <person name="Endo H."/>
            <person name="Kuwata A."/>
            <person name="Ogata H."/>
        </authorList>
    </citation>
    <scope>NUCLEOTIDE SEQUENCE [LARGE SCALE GENOMIC DNA]</scope>
    <source>
        <strain evidence="5">NIES 3699</strain>
    </source>
</reference>
<dbReference type="GO" id="GO:0005737">
    <property type="term" value="C:cytoplasm"/>
    <property type="evidence" value="ECO:0007669"/>
    <property type="project" value="TreeGrafter"/>
</dbReference>
<keyword evidence="2" id="KW-0443">Lipid metabolism</keyword>
<organism evidence="4 5">
    <name type="scientific">Triparma verrucosa</name>
    <dbReference type="NCBI Taxonomy" id="1606542"/>
    <lineage>
        <taxon>Eukaryota</taxon>
        <taxon>Sar</taxon>
        <taxon>Stramenopiles</taxon>
        <taxon>Ochrophyta</taxon>
        <taxon>Bolidophyceae</taxon>
        <taxon>Parmales</taxon>
        <taxon>Triparmaceae</taxon>
        <taxon>Triparma</taxon>
    </lineage>
</organism>
<dbReference type="PANTHER" id="PTHR12187">
    <property type="entry name" value="AGAP000124-PA"/>
    <property type="match status" value="1"/>
</dbReference>
<evidence type="ECO:0000256" key="2">
    <source>
        <dbReference type="ARBA" id="ARBA00023098"/>
    </source>
</evidence>
<protein>
    <submittedName>
        <fullName evidence="4">Uncharacterized protein</fullName>
    </submittedName>
</protein>
<proteinExistence type="predicted"/>
<accession>A0A9W6Z6Q2</accession>
<dbReference type="EMBL" id="BRXX01000590">
    <property type="protein sequence ID" value="GMH49122.1"/>
    <property type="molecule type" value="Genomic_DNA"/>
</dbReference>
<dbReference type="PANTHER" id="PTHR12187:SF11">
    <property type="entry name" value="PHOSPHATIDYLINOSITOL-3,4-BISPHOSPHATE 4-PHOSPHATASE"/>
    <property type="match status" value="1"/>
</dbReference>
<comment type="caution">
    <text evidence="4">The sequence shown here is derived from an EMBL/GenBank/DDBJ whole genome shotgun (WGS) entry which is preliminary data.</text>
</comment>
<feature type="region of interest" description="Disordered" evidence="3">
    <location>
        <begin position="1"/>
        <end position="29"/>
    </location>
</feature>
<evidence type="ECO:0000256" key="3">
    <source>
        <dbReference type="SAM" id="MobiDB-lite"/>
    </source>
</evidence>
<sequence>MDFLTGIPESSPSVEPPQPTPHPTNNSLTSTFGSSSAVSFLNIAFTGLSLNYYDIQKFRHETMNLPPPETGQPPPPINIKSATSAASSLFGSMRKQIAASTQNIAFKALSHTTSSSFKDSILATVTLSSPSSSSVTLEPINLNTESSQTYNLYKTCVAVPSDASSISIRLTLSSGAGKSAGALGSAIAGVDFPLGSIDLDSSKISQIISSRQTLKENVSGEGSDYWKEKGQIHVRLLKPPPTTKPGQPGWSLTDPTPESTNITSTFCFNSLEREQMIFTENDVVVAVERSRESTIVLPVAAAVSRLLSEGAATSSAHSWLLAQAVRRRNGIFVDKEDAIENNHAACCAKISGFTRNWNDGEVSVRNPDSGSAIVRMSLQPLGCVFAKELLSFETSIYNDLGHSTSNFAPVDVDFFPHVELNSHNVHNPVQLGSLRFEVTWGKGSFAEGVLPLDSWVSKCAQNQGTCSNVRVKLNDVHRKSEAGTINLDLSIVIGDASNKRDISSSTLPNPITGLVNMVNLNHLGSTQLDKPVAVAEQPGPIGDLLQSDWLEEHAQQRGQDSSLFSKYASTFKNYAPTEEEAQLHSSKRRYPSNFKPSAAKADKNLTPIAINVHNQTLSLQTINGQEHPRQFKRFLYTTCGAPCDHGRGFGVVKGTNTVGGLRKLEAKRKILAEKAQMSRLELLRSVKETQDRHPERSHIPNSELSIHKLRELTIEKEQQLVSLTWECTMRRSVALTQALSICLTSYLACVSDPVRSEEFAAKWLEHGFLVCFEGMLSAAGKETHMIEDASVGIEMIRDCEVVLETAAGDGVGRDSDINARSVEVDDSEWIKNISVSTRTVKNVSRIRVHVKIEAEVYEKRIPEVLKGDACVRFYPVLFQMGVDIKQWGKNLVKSSGKSSGHPGKGAASVPNYEEEGGVVDSDLLTNLNKEAFQKLNKYAHKFDNFGYADVTGDGEIPIHVTLGKLWDFVSAGSKKIEHGVLDVAGESAVNMGGGCVIYCKSGKDRTGMGVTLREAHFLKGIGRDACKEDAYVLRRFGTRIAICKKNIGKWSYAFNTLQAKFMPVLLKPPHEVLAALFDKEKVET</sequence>
<dbReference type="Proteomes" id="UP001165160">
    <property type="component" value="Unassembled WGS sequence"/>
</dbReference>